<dbReference type="Proteomes" id="UP000548582">
    <property type="component" value="Unassembled WGS sequence"/>
</dbReference>
<protein>
    <submittedName>
        <fullName evidence="4">Glyoxylate/hydroxypyruvate reductase A</fullName>
    </submittedName>
</protein>
<evidence type="ECO:0000256" key="1">
    <source>
        <dbReference type="ARBA" id="ARBA00023002"/>
    </source>
</evidence>
<dbReference type="GO" id="GO:0051287">
    <property type="term" value="F:NAD binding"/>
    <property type="evidence" value="ECO:0007669"/>
    <property type="project" value="InterPro"/>
</dbReference>
<accession>A0A848EED0</accession>
<keyword evidence="4" id="KW-0670">Pyruvate</keyword>
<keyword evidence="5" id="KW-1185">Reference proteome</keyword>
<feature type="domain" description="D-isomer specific 2-hydroxyacid dehydrogenase NAD-binding" evidence="3">
    <location>
        <begin position="105"/>
        <end position="277"/>
    </location>
</feature>
<dbReference type="RefSeq" id="WP_170054578.1">
    <property type="nucleotide sequence ID" value="NZ_JABBKX010000004.1"/>
</dbReference>
<dbReference type="Gene3D" id="3.40.50.720">
    <property type="entry name" value="NAD(P)-binding Rossmann-like Domain"/>
    <property type="match status" value="2"/>
</dbReference>
<evidence type="ECO:0000256" key="2">
    <source>
        <dbReference type="ARBA" id="ARBA00023027"/>
    </source>
</evidence>
<proteinExistence type="predicted"/>
<dbReference type="CDD" id="cd12164">
    <property type="entry name" value="GDH_like_2"/>
    <property type="match status" value="1"/>
</dbReference>
<dbReference type="Pfam" id="PF02826">
    <property type="entry name" value="2-Hacid_dh_C"/>
    <property type="match status" value="1"/>
</dbReference>
<evidence type="ECO:0000313" key="5">
    <source>
        <dbReference type="Proteomes" id="UP000548582"/>
    </source>
</evidence>
<dbReference type="GO" id="GO:0016491">
    <property type="term" value="F:oxidoreductase activity"/>
    <property type="evidence" value="ECO:0007669"/>
    <property type="project" value="UniProtKB-KW"/>
</dbReference>
<dbReference type="InterPro" id="IPR036291">
    <property type="entry name" value="NAD(P)-bd_dom_sf"/>
</dbReference>
<dbReference type="SUPFAM" id="SSF51735">
    <property type="entry name" value="NAD(P)-binding Rossmann-fold domains"/>
    <property type="match status" value="1"/>
</dbReference>
<keyword evidence="2" id="KW-0520">NAD</keyword>
<comment type="caution">
    <text evidence="4">The sequence shown here is derived from an EMBL/GenBank/DDBJ whole genome shotgun (WGS) entry which is preliminary data.</text>
</comment>
<dbReference type="PANTHER" id="PTHR43333:SF1">
    <property type="entry name" value="D-ISOMER SPECIFIC 2-HYDROXYACID DEHYDROGENASE NAD-BINDING DOMAIN-CONTAINING PROTEIN"/>
    <property type="match status" value="1"/>
</dbReference>
<dbReference type="AlphaFoldDB" id="A0A848EED0"/>
<reference evidence="4 5" key="1">
    <citation type="submission" date="2020-03" db="EMBL/GenBank/DDBJ databases">
        <authorList>
            <person name="Sun Q."/>
        </authorList>
    </citation>
    <scope>NUCLEOTIDE SEQUENCE [LARGE SCALE GENOMIC DNA]</scope>
    <source>
        <strain evidence="4 5">JC162</strain>
    </source>
</reference>
<organism evidence="4 5">
    <name type="scientific">Neoroseomonas marina</name>
    <dbReference type="NCBI Taxonomy" id="1232220"/>
    <lineage>
        <taxon>Bacteria</taxon>
        <taxon>Pseudomonadati</taxon>
        <taxon>Pseudomonadota</taxon>
        <taxon>Alphaproteobacteria</taxon>
        <taxon>Acetobacterales</taxon>
        <taxon>Acetobacteraceae</taxon>
        <taxon>Neoroseomonas</taxon>
    </lineage>
</organism>
<evidence type="ECO:0000259" key="3">
    <source>
        <dbReference type="Pfam" id="PF02826"/>
    </source>
</evidence>
<name>A0A848EED0_9PROT</name>
<keyword evidence="1" id="KW-0560">Oxidoreductase</keyword>
<gene>
    <name evidence="4" type="ORF">GWK16_13925</name>
</gene>
<evidence type="ECO:0000313" key="4">
    <source>
        <dbReference type="EMBL" id="NMJ42346.1"/>
    </source>
</evidence>
<dbReference type="EMBL" id="JABBKX010000004">
    <property type="protein sequence ID" value="NMJ42346.1"/>
    <property type="molecule type" value="Genomic_DNA"/>
</dbReference>
<dbReference type="PANTHER" id="PTHR43333">
    <property type="entry name" value="2-HACID_DH_C DOMAIN-CONTAINING PROTEIN"/>
    <property type="match status" value="1"/>
</dbReference>
<dbReference type="InterPro" id="IPR006140">
    <property type="entry name" value="D-isomer_DH_NAD-bd"/>
</dbReference>
<sequence>MILVVKSGGESALPEWRAHFAECAPDLELRWWDDPSLDPAAVDFVLVWDPDPGRLARMPKLRAIFGSGAGVDGIVADPDLPRHIPLVRCVPPEATQRMGEFVTWAVLSLVKDARRMAIAQSRGVWDYFEAPFAAAERTVGVMGLGAMGLRSVEMLRALGIPVIGWSRTRKDVPGVETFAGADERDAFLARCDILVCLLPATEETRGLLDAPLFSRLPHGAGLVQVGRGVQQVVPDILTALDSGQLSGVMLDVFDPEPLAADSPLWSHPRVTVTPHVASLPSRRERARYVADCIARLGRGEPLPNVYDPERGY</sequence>